<accession>A0A917PC58</accession>
<dbReference type="RefSeq" id="WP_189317617.1">
    <property type="nucleotide sequence ID" value="NZ_BMQA01000122.1"/>
</dbReference>
<dbReference type="Pfam" id="PF00005">
    <property type="entry name" value="ABC_tran"/>
    <property type="match status" value="1"/>
</dbReference>
<keyword evidence="4 9" id="KW-0067">ATP-binding</keyword>
<dbReference type="Gene3D" id="3.40.50.300">
    <property type="entry name" value="P-loop containing nucleotide triphosphate hydrolases"/>
    <property type="match status" value="1"/>
</dbReference>
<dbReference type="PROSITE" id="PS00211">
    <property type="entry name" value="ABC_TRANSPORTER_1"/>
    <property type="match status" value="1"/>
</dbReference>
<dbReference type="PANTHER" id="PTHR42788">
    <property type="entry name" value="TAURINE IMPORT ATP-BINDING PROTEIN-RELATED"/>
    <property type="match status" value="1"/>
</dbReference>
<dbReference type="SMART" id="SM00382">
    <property type="entry name" value="AAA"/>
    <property type="match status" value="1"/>
</dbReference>
<evidence type="ECO:0000256" key="3">
    <source>
        <dbReference type="ARBA" id="ARBA00022741"/>
    </source>
</evidence>
<dbReference type="AlphaFoldDB" id="A0A917PC58"/>
<keyword evidence="5" id="KW-1278">Translocase</keyword>
<feature type="region of interest" description="Disordered" evidence="7">
    <location>
        <begin position="1"/>
        <end position="40"/>
    </location>
</feature>
<dbReference type="PROSITE" id="PS50893">
    <property type="entry name" value="ABC_TRANSPORTER_2"/>
    <property type="match status" value="1"/>
</dbReference>
<evidence type="ECO:0000256" key="7">
    <source>
        <dbReference type="SAM" id="MobiDB-lite"/>
    </source>
</evidence>
<dbReference type="InterPro" id="IPR017871">
    <property type="entry name" value="ABC_transporter-like_CS"/>
</dbReference>
<gene>
    <name evidence="9" type="primary">ssuB2</name>
    <name evidence="9" type="ORF">GCM10010121_096530</name>
</gene>
<feature type="domain" description="ABC transporter" evidence="8">
    <location>
        <begin position="40"/>
        <end position="254"/>
    </location>
</feature>
<reference evidence="9" key="2">
    <citation type="submission" date="2020-09" db="EMBL/GenBank/DDBJ databases">
        <authorList>
            <person name="Sun Q."/>
            <person name="Ohkuma M."/>
        </authorList>
    </citation>
    <scope>NUCLEOTIDE SEQUENCE</scope>
    <source>
        <strain evidence="9">JCM 3086</strain>
    </source>
</reference>
<dbReference type="Proteomes" id="UP000657574">
    <property type="component" value="Unassembled WGS sequence"/>
</dbReference>
<dbReference type="GO" id="GO:0016887">
    <property type="term" value="F:ATP hydrolysis activity"/>
    <property type="evidence" value="ECO:0007669"/>
    <property type="project" value="InterPro"/>
</dbReference>
<evidence type="ECO:0000313" key="10">
    <source>
        <dbReference type="Proteomes" id="UP000657574"/>
    </source>
</evidence>
<keyword evidence="1" id="KW-0813">Transport</keyword>
<dbReference type="InterPro" id="IPR003439">
    <property type="entry name" value="ABC_transporter-like_ATP-bd"/>
</dbReference>
<dbReference type="InterPro" id="IPR027417">
    <property type="entry name" value="P-loop_NTPase"/>
</dbReference>
<comment type="caution">
    <text evidence="9">The sequence shown here is derived from an EMBL/GenBank/DDBJ whole genome shotgun (WGS) entry which is preliminary data.</text>
</comment>
<protein>
    <submittedName>
        <fullName evidence="9">Aliphatic sulfonates import ATP-binding protein SsuB 2</fullName>
    </submittedName>
</protein>
<evidence type="ECO:0000256" key="1">
    <source>
        <dbReference type="ARBA" id="ARBA00022448"/>
    </source>
</evidence>
<organism evidence="9 10">
    <name type="scientific">Streptomyces brasiliensis</name>
    <dbReference type="NCBI Taxonomy" id="1954"/>
    <lineage>
        <taxon>Bacteria</taxon>
        <taxon>Bacillati</taxon>
        <taxon>Actinomycetota</taxon>
        <taxon>Actinomycetes</taxon>
        <taxon>Kitasatosporales</taxon>
        <taxon>Streptomycetaceae</taxon>
        <taxon>Streptomyces</taxon>
    </lineage>
</organism>
<evidence type="ECO:0000256" key="6">
    <source>
        <dbReference type="ARBA" id="ARBA00023136"/>
    </source>
</evidence>
<evidence type="ECO:0000256" key="2">
    <source>
        <dbReference type="ARBA" id="ARBA00022475"/>
    </source>
</evidence>
<keyword evidence="3" id="KW-0547">Nucleotide-binding</keyword>
<dbReference type="EMBL" id="BMQA01000122">
    <property type="protein sequence ID" value="GGJ70590.1"/>
    <property type="molecule type" value="Genomic_DNA"/>
</dbReference>
<evidence type="ECO:0000313" key="9">
    <source>
        <dbReference type="EMBL" id="GGJ70590.1"/>
    </source>
</evidence>
<evidence type="ECO:0000259" key="8">
    <source>
        <dbReference type="PROSITE" id="PS50893"/>
    </source>
</evidence>
<sequence length="283" mass="30105">MPRLLSKHAAVPPPPVSADRPSAPGAPGRAPAPDGTHNGVRVRGLSRGFDGRAVLENLDLDIAPGEFVALLGPSGSGKSTLLRAVGGLDGDPDGRIAVPERVATVFQEHRLLPWERVWKNVTLGLGGGLLRERAVAALGEVGLADRADAWPGTLSGGEAQRVALGRALVRTPQLLLLDEPFAALDALTRLKAQQLVERLWEQHRPSVLLVTHDVEEALLLADRAVLLGDRTLSQEFVVDIPRPRPLDHPRFVELRRQLLLGLGVDPDAGTATAQNTDSGKASS</sequence>
<keyword evidence="2" id="KW-1003">Cell membrane</keyword>
<name>A0A917PC58_9ACTN</name>
<proteinExistence type="predicted"/>
<evidence type="ECO:0000256" key="4">
    <source>
        <dbReference type="ARBA" id="ARBA00022840"/>
    </source>
</evidence>
<feature type="compositionally biased region" description="Low complexity" evidence="7">
    <location>
        <begin position="17"/>
        <end position="34"/>
    </location>
</feature>
<dbReference type="PANTHER" id="PTHR42788:SF17">
    <property type="entry name" value="ALIPHATIC SULFONATES IMPORT ATP-BINDING PROTEIN SSUB"/>
    <property type="match status" value="1"/>
</dbReference>
<evidence type="ECO:0000256" key="5">
    <source>
        <dbReference type="ARBA" id="ARBA00022967"/>
    </source>
</evidence>
<reference evidence="9" key="1">
    <citation type="journal article" date="2014" name="Int. J. Syst. Evol. Microbiol.">
        <title>Complete genome sequence of Corynebacterium casei LMG S-19264T (=DSM 44701T), isolated from a smear-ripened cheese.</title>
        <authorList>
            <consortium name="US DOE Joint Genome Institute (JGI-PGF)"/>
            <person name="Walter F."/>
            <person name="Albersmeier A."/>
            <person name="Kalinowski J."/>
            <person name="Ruckert C."/>
        </authorList>
    </citation>
    <scope>NUCLEOTIDE SEQUENCE</scope>
    <source>
        <strain evidence="9">JCM 3086</strain>
    </source>
</reference>
<keyword evidence="6" id="KW-0472">Membrane</keyword>
<dbReference type="InterPro" id="IPR003593">
    <property type="entry name" value="AAA+_ATPase"/>
</dbReference>
<dbReference type="GO" id="GO:0005524">
    <property type="term" value="F:ATP binding"/>
    <property type="evidence" value="ECO:0007669"/>
    <property type="project" value="UniProtKB-KW"/>
</dbReference>
<dbReference type="SUPFAM" id="SSF52540">
    <property type="entry name" value="P-loop containing nucleoside triphosphate hydrolases"/>
    <property type="match status" value="1"/>
</dbReference>
<dbReference type="InterPro" id="IPR050166">
    <property type="entry name" value="ABC_transporter_ATP-bind"/>
</dbReference>
<keyword evidence="10" id="KW-1185">Reference proteome</keyword>